<evidence type="ECO:0000313" key="4">
    <source>
        <dbReference type="EMBL" id="GGG08691.1"/>
    </source>
</evidence>
<dbReference type="PANTHER" id="PTHR46401:SF2">
    <property type="entry name" value="GLYCOSYLTRANSFERASE WBBK-RELATED"/>
    <property type="match status" value="1"/>
</dbReference>
<organism evidence="4 5">
    <name type="scientific">Paenibacillus abyssi</name>
    <dbReference type="NCBI Taxonomy" id="1340531"/>
    <lineage>
        <taxon>Bacteria</taxon>
        <taxon>Bacillati</taxon>
        <taxon>Bacillota</taxon>
        <taxon>Bacilli</taxon>
        <taxon>Bacillales</taxon>
        <taxon>Paenibacillaceae</taxon>
        <taxon>Paenibacillus</taxon>
    </lineage>
</organism>
<dbReference type="InterPro" id="IPR028098">
    <property type="entry name" value="Glyco_trans_4-like_N"/>
</dbReference>
<dbReference type="Pfam" id="PF13439">
    <property type="entry name" value="Glyco_transf_4"/>
    <property type="match status" value="1"/>
</dbReference>
<reference evidence="4" key="1">
    <citation type="journal article" date="2014" name="Int. J. Syst. Evol. Microbiol.">
        <title>Complete genome sequence of Corynebacterium casei LMG S-19264T (=DSM 44701T), isolated from a smear-ripened cheese.</title>
        <authorList>
            <consortium name="US DOE Joint Genome Institute (JGI-PGF)"/>
            <person name="Walter F."/>
            <person name="Albersmeier A."/>
            <person name="Kalinowski J."/>
            <person name="Ruckert C."/>
        </authorList>
    </citation>
    <scope>NUCLEOTIDE SEQUENCE</scope>
    <source>
        <strain evidence="4">CGMCC 1.12987</strain>
    </source>
</reference>
<dbReference type="SUPFAM" id="SSF53756">
    <property type="entry name" value="UDP-Glycosyltransferase/glycogen phosphorylase"/>
    <property type="match status" value="1"/>
</dbReference>
<dbReference type="EMBL" id="BMGR01000008">
    <property type="protein sequence ID" value="GGG08691.1"/>
    <property type="molecule type" value="Genomic_DNA"/>
</dbReference>
<dbReference type="InterPro" id="IPR001296">
    <property type="entry name" value="Glyco_trans_1"/>
</dbReference>
<name>A0A917D292_9BACL</name>
<keyword evidence="5" id="KW-1185">Reference proteome</keyword>
<evidence type="ECO:0000313" key="5">
    <source>
        <dbReference type="Proteomes" id="UP000644756"/>
    </source>
</evidence>
<sequence>MRVALYTYNTKPRGGVVHTLALAEALQKAGCLVTVHALGLNGESQFFRKVGVDTKVIPFTPRQDELFEARIIRYIDTYAAALESEPLDAYDIHHAQDCISANSLNRLMTKGLVPYFIRTVHHLDDFTTPALVDCQNQSVVQPQALVTVSEYWSRRMKAEYGRASSLIHNGVEDRFFHKAGGDSRELKAKYGLQERTVFLALGGIEPRKNTIATLRAFTQVRRALPEAVLLIAGGTTLFDYRHYRNEFELELQSLEPAVVSSIRIMGSPDNETVQELYRLADCYVQPSKKEGWGLAILESMAAGTPVVASDIDVFQEFLKHGHNALLADPDRPEEIAGSMLRMVKEQELAEHLSTNGKVTARQYTWSVAAEKHKSLYRRVMMGGQAAYSC</sequence>
<proteinExistence type="predicted"/>
<dbReference type="InterPro" id="IPR023986">
    <property type="entry name" value="GlycosylTfrase_MSMEG0565"/>
</dbReference>
<feature type="domain" description="Glycosyltransferase subfamily 4-like N-terminal" evidence="3">
    <location>
        <begin position="13"/>
        <end position="172"/>
    </location>
</feature>
<dbReference type="GO" id="GO:0016757">
    <property type="term" value="F:glycosyltransferase activity"/>
    <property type="evidence" value="ECO:0007669"/>
    <property type="project" value="InterPro"/>
</dbReference>
<reference evidence="4" key="2">
    <citation type="submission" date="2020-09" db="EMBL/GenBank/DDBJ databases">
        <authorList>
            <person name="Sun Q."/>
            <person name="Zhou Y."/>
        </authorList>
    </citation>
    <scope>NUCLEOTIDE SEQUENCE</scope>
    <source>
        <strain evidence="4">CGMCC 1.12987</strain>
    </source>
</reference>
<dbReference type="Pfam" id="PF00534">
    <property type="entry name" value="Glycos_transf_1"/>
    <property type="match status" value="1"/>
</dbReference>
<dbReference type="CDD" id="cd03801">
    <property type="entry name" value="GT4_PimA-like"/>
    <property type="match status" value="1"/>
</dbReference>
<accession>A0A917D292</accession>
<feature type="domain" description="Glycosyl transferase family 1" evidence="2">
    <location>
        <begin position="183"/>
        <end position="357"/>
    </location>
</feature>
<dbReference type="AlphaFoldDB" id="A0A917D292"/>
<comment type="caution">
    <text evidence="4">The sequence shown here is derived from an EMBL/GenBank/DDBJ whole genome shotgun (WGS) entry which is preliminary data.</text>
</comment>
<evidence type="ECO:0000256" key="1">
    <source>
        <dbReference type="ARBA" id="ARBA00022679"/>
    </source>
</evidence>
<dbReference type="NCBIfam" id="TIGR04047">
    <property type="entry name" value="MSMEG_0565_glyc"/>
    <property type="match status" value="1"/>
</dbReference>
<evidence type="ECO:0000259" key="3">
    <source>
        <dbReference type="Pfam" id="PF13439"/>
    </source>
</evidence>
<dbReference type="RefSeq" id="WP_188531572.1">
    <property type="nucleotide sequence ID" value="NZ_BMGR01000008.1"/>
</dbReference>
<evidence type="ECO:0000259" key="2">
    <source>
        <dbReference type="Pfam" id="PF00534"/>
    </source>
</evidence>
<gene>
    <name evidence="4" type="ORF">GCM10010916_26930</name>
</gene>
<dbReference type="Proteomes" id="UP000644756">
    <property type="component" value="Unassembled WGS sequence"/>
</dbReference>
<dbReference type="Gene3D" id="3.40.50.2000">
    <property type="entry name" value="Glycogen Phosphorylase B"/>
    <property type="match status" value="2"/>
</dbReference>
<keyword evidence="1 4" id="KW-0808">Transferase</keyword>
<dbReference type="GO" id="GO:0009103">
    <property type="term" value="P:lipopolysaccharide biosynthetic process"/>
    <property type="evidence" value="ECO:0007669"/>
    <property type="project" value="TreeGrafter"/>
</dbReference>
<dbReference type="PANTHER" id="PTHR46401">
    <property type="entry name" value="GLYCOSYLTRANSFERASE WBBK-RELATED"/>
    <property type="match status" value="1"/>
</dbReference>
<protein>
    <submittedName>
        <fullName evidence="4">Glycosyl transferase family 1</fullName>
    </submittedName>
</protein>